<evidence type="ECO:0000256" key="4">
    <source>
        <dbReference type="PIRSR" id="PIRSR005902-1"/>
    </source>
</evidence>
<gene>
    <name evidence="5" type="ORF">RNAN_3503</name>
</gene>
<feature type="binding site" evidence="4">
    <location>
        <position position="107"/>
    </location>
    <ligand>
        <name>a divalent metal cation</name>
        <dbReference type="ChEBI" id="CHEBI:60240"/>
        <label>1</label>
    </ligand>
</feature>
<feature type="binding site" evidence="4">
    <location>
        <position position="21"/>
    </location>
    <ligand>
        <name>a divalent metal cation</name>
        <dbReference type="ChEBI" id="CHEBI:60240"/>
        <label>1</label>
    </ligand>
</feature>
<reference evidence="5 6" key="1">
    <citation type="journal article" date="2012" name="J. Bacteriol.">
        <title>Genome Sequence of the Protease-Producing Bacterium Rheinheimera nanhaiensis E407-8T, Isolated from Deep-Sea Sediment of the South China Sea.</title>
        <authorList>
            <person name="Zhang X.-Y."/>
            <person name="Zhang Y.-J."/>
            <person name="Qin Q.-L."/>
            <person name="Xie B.-B."/>
            <person name="Chen X.-L."/>
            <person name="Zhou B.-C."/>
            <person name="Zhang Y.-Z."/>
        </authorList>
    </citation>
    <scope>NUCLEOTIDE SEQUENCE [LARGE SCALE GENOMIC DNA]</scope>
    <source>
        <strain evidence="5 6">E407-8</strain>
    </source>
</reference>
<evidence type="ECO:0000256" key="3">
    <source>
        <dbReference type="ARBA" id="ARBA00022801"/>
    </source>
</evidence>
<accession>I1E2F0</accession>
<keyword evidence="2 4" id="KW-0479">Metal-binding</keyword>
<dbReference type="InterPro" id="IPR018228">
    <property type="entry name" value="DNase_TatD-rel_CS"/>
</dbReference>
<dbReference type="Proteomes" id="UP000004374">
    <property type="component" value="Unassembled WGS sequence"/>
</dbReference>
<dbReference type="InterPro" id="IPR001130">
    <property type="entry name" value="TatD-like"/>
</dbReference>
<dbReference type="AlphaFoldDB" id="I1E2F0"/>
<sequence>MPLSGRQDHGSSLRLFDSHCHLDLPELNAEQLTHWHNAQLAGVEKLLIPAVAQAAWRNLLHLHQQHPDWHIALGIHPWWATKAKPDALSDLDALLAKHSPQITAVGEIGLDFALDADSFEVQEKLFSQQLELAGKYQKPVILHHRKSQPQLLAELKQQQFAEGGILHAFSGIQQQAKAFIDLGFKLGIGGTITYERAEKTRHTVKNLPLSCFVLETDAPAMPLSGYQGQVNTPAQLALVFAAFCQLRAEPPEQIAAALWQNSVAALRLNLT</sequence>
<dbReference type="Gene3D" id="3.20.20.140">
    <property type="entry name" value="Metal-dependent hydrolases"/>
    <property type="match status" value="1"/>
</dbReference>
<feature type="binding site" evidence="4">
    <location>
        <position position="217"/>
    </location>
    <ligand>
        <name>a divalent metal cation</name>
        <dbReference type="ChEBI" id="CHEBI:60240"/>
        <label>1</label>
    </ligand>
</feature>
<dbReference type="FunFam" id="3.20.20.140:FF:000005">
    <property type="entry name" value="TatD family hydrolase"/>
    <property type="match status" value="1"/>
</dbReference>
<organism evidence="5 6">
    <name type="scientific">Rheinheimera nanhaiensis E407-8</name>
    <dbReference type="NCBI Taxonomy" id="562729"/>
    <lineage>
        <taxon>Bacteria</taxon>
        <taxon>Pseudomonadati</taxon>
        <taxon>Pseudomonadota</taxon>
        <taxon>Gammaproteobacteria</taxon>
        <taxon>Chromatiales</taxon>
        <taxon>Chromatiaceae</taxon>
        <taxon>Rheinheimera</taxon>
    </lineage>
</organism>
<dbReference type="PANTHER" id="PTHR46124">
    <property type="entry name" value="D-AMINOACYL-TRNA DEACYLASE"/>
    <property type="match status" value="1"/>
</dbReference>
<dbReference type="GO" id="GO:0016788">
    <property type="term" value="F:hydrolase activity, acting on ester bonds"/>
    <property type="evidence" value="ECO:0007669"/>
    <property type="project" value="InterPro"/>
</dbReference>
<dbReference type="STRING" id="562729.RNAN_3503"/>
<protein>
    <recommendedName>
        <fullName evidence="7">TatD DNase family protein</fullName>
    </recommendedName>
</protein>
<dbReference type="InterPro" id="IPR032466">
    <property type="entry name" value="Metal_Hydrolase"/>
</dbReference>
<dbReference type="GO" id="GO:0005829">
    <property type="term" value="C:cytosol"/>
    <property type="evidence" value="ECO:0007669"/>
    <property type="project" value="TreeGrafter"/>
</dbReference>
<proteinExistence type="inferred from homology"/>
<dbReference type="Pfam" id="PF01026">
    <property type="entry name" value="TatD_DNase"/>
    <property type="match status" value="1"/>
</dbReference>
<dbReference type="PANTHER" id="PTHR46124:SF3">
    <property type="entry name" value="HYDROLASE"/>
    <property type="match status" value="1"/>
</dbReference>
<dbReference type="EMBL" id="BAFK01000029">
    <property type="protein sequence ID" value="GAB60478.1"/>
    <property type="molecule type" value="Genomic_DNA"/>
</dbReference>
<evidence type="ECO:0008006" key="7">
    <source>
        <dbReference type="Google" id="ProtNLM"/>
    </source>
</evidence>
<evidence type="ECO:0000256" key="2">
    <source>
        <dbReference type="ARBA" id="ARBA00022723"/>
    </source>
</evidence>
<name>I1E2F0_9GAMM</name>
<dbReference type="RefSeq" id="WP_008224072.1">
    <property type="nucleotide sequence ID" value="NZ_BAFK01000029.1"/>
</dbReference>
<evidence type="ECO:0000256" key="1">
    <source>
        <dbReference type="ARBA" id="ARBA00009275"/>
    </source>
</evidence>
<comment type="caution">
    <text evidence="5">The sequence shown here is derived from an EMBL/GenBank/DDBJ whole genome shotgun (WGS) entry which is preliminary data.</text>
</comment>
<dbReference type="OrthoDB" id="9810005at2"/>
<dbReference type="PROSITE" id="PS01137">
    <property type="entry name" value="TATD_1"/>
    <property type="match status" value="1"/>
</dbReference>
<dbReference type="PIRSF" id="PIRSF005902">
    <property type="entry name" value="DNase_TatD"/>
    <property type="match status" value="1"/>
</dbReference>
<evidence type="ECO:0000313" key="6">
    <source>
        <dbReference type="Proteomes" id="UP000004374"/>
    </source>
</evidence>
<keyword evidence="6" id="KW-1185">Reference proteome</keyword>
<comment type="similarity">
    <text evidence="1">Belongs to the metallo-dependent hydrolases superfamily. TatD-type hydrolase family.</text>
</comment>
<feature type="binding site" evidence="4">
    <location>
        <position position="143"/>
    </location>
    <ligand>
        <name>a divalent metal cation</name>
        <dbReference type="ChEBI" id="CHEBI:60240"/>
        <label>2</label>
    </ligand>
</feature>
<feature type="binding site" evidence="4">
    <location>
        <position position="19"/>
    </location>
    <ligand>
        <name>a divalent metal cation</name>
        <dbReference type="ChEBI" id="CHEBI:60240"/>
        <label>1</label>
    </ligand>
</feature>
<feature type="binding site" evidence="4">
    <location>
        <position position="167"/>
    </location>
    <ligand>
        <name>a divalent metal cation</name>
        <dbReference type="ChEBI" id="CHEBI:60240"/>
        <label>2</label>
    </ligand>
</feature>
<dbReference type="SUPFAM" id="SSF51556">
    <property type="entry name" value="Metallo-dependent hydrolases"/>
    <property type="match status" value="1"/>
</dbReference>
<dbReference type="GO" id="GO:0046872">
    <property type="term" value="F:metal ion binding"/>
    <property type="evidence" value="ECO:0007669"/>
    <property type="project" value="UniProtKB-KW"/>
</dbReference>
<dbReference type="CDD" id="cd01310">
    <property type="entry name" value="TatD_DNAse"/>
    <property type="match status" value="1"/>
</dbReference>
<keyword evidence="3" id="KW-0378">Hydrolase</keyword>
<evidence type="ECO:0000313" key="5">
    <source>
        <dbReference type="EMBL" id="GAB60478.1"/>
    </source>
</evidence>